<accession>A0A0P1E3R1</accession>
<dbReference type="Gene3D" id="1.25.40.20">
    <property type="entry name" value="Ankyrin repeat-containing domain"/>
    <property type="match status" value="1"/>
</dbReference>
<dbReference type="InterPro" id="IPR036568">
    <property type="entry name" value="GGCT-like_sf"/>
</dbReference>
<dbReference type="GO" id="GO:0016756">
    <property type="term" value="F:glutathione gamma-glutamylcysteinyltransferase activity"/>
    <property type="evidence" value="ECO:0007669"/>
    <property type="project" value="UniProtKB-EC"/>
</dbReference>
<dbReference type="SUPFAM" id="SSF110857">
    <property type="entry name" value="Gamma-glutamyl cyclotransferase-like"/>
    <property type="match status" value="1"/>
</dbReference>
<dbReference type="InterPro" id="IPR038156">
    <property type="entry name" value="PCS_N_sf"/>
</dbReference>
<dbReference type="SUPFAM" id="SSF54001">
    <property type="entry name" value="Cysteine proteinases"/>
    <property type="match status" value="1"/>
</dbReference>
<dbReference type="PROSITE" id="PS51443">
    <property type="entry name" value="PCS"/>
    <property type="match status" value="1"/>
</dbReference>
<dbReference type="GO" id="GO:0004633">
    <property type="term" value="F:phosphopantothenoylcysteine decarboxylase activity"/>
    <property type="evidence" value="ECO:0007669"/>
    <property type="project" value="TreeGrafter"/>
</dbReference>
<evidence type="ECO:0000259" key="4">
    <source>
        <dbReference type="PROSITE" id="PS50042"/>
    </source>
</evidence>
<dbReference type="InterPro" id="IPR036249">
    <property type="entry name" value="Thioredoxin-like_sf"/>
</dbReference>
<dbReference type="EMBL" id="CYPS01000032">
    <property type="protein sequence ID" value="CUH43007.1"/>
    <property type="molecule type" value="Genomic_DNA"/>
</dbReference>
<dbReference type="GO" id="GO:0010181">
    <property type="term" value="F:FMN binding"/>
    <property type="evidence" value="ECO:0007669"/>
    <property type="project" value="TreeGrafter"/>
</dbReference>
<dbReference type="InterPro" id="IPR009288">
    <property type="entry name" value="AIG2-like_dom"/>
</dbReference>
<dbReference type="PANTHER" id="PTHR14359:SF6">
    <property type="entry name" value="PHOSPHOPANTOTHENOYLCYSTEINE DECARBOXYLASE"/>
    <property type="match status" value="1"/>
</dbReference>
<dbReference type="InterPro" id="IPR036551">
    <property type="entry name" value="Flavin_trans-like"/>
</dbReference>
<dbReference type="SUPFAM" id="SSF52507">
    <property type="entry name" value="Homo-oligomeric flavin-containing Cys decarboxylases, HFCD"/>
    <property type="match status" value="1"/>
</dbReference>
<evidence type="ECO:0000313" key="7">
    <source>
        <dbReference type="Proteomes" id="UP000050786"/>
    </source>
</evidence>
<dbReference type="Gene3D" id="3.40.50.1950">
    <property type="entry name" value="Flavin prenyltransferase-like"/>
    <property type="match status" value="1"/>
</dbReference>
<dbReference type="Pfam" id="PF02441">
    <property type="entry name" value="Flavoprotein"/>
    <property type="match status" value="1"/>
</dbReference>
<dbReference type="Pfam" id="PF12796">
    <property type="entry name" value="Ank_2"/>
    <property type="match status" value="1"/>
</dbReference>
<dbReference type="SMART" id="SM00248">
    <property type="entry name" value="ANK"/>
    <property type="match status" value="3"/>
</dbReference>
<dbReference type="InterPro" id="IPR003382">
    <property type="entry name" value="Flavoprotein"/>
</dbReference>
<reference evidence="7" key="1">
    <citation type="submission" date="2015-09" db="EMBL/GenBank/DDBJ databases">
        <authorList>
            <person name="Rodrigo-Torres L."/>
            <person name="Arahal D.R."/>
        </authorList>
    </citation>
    <scope>NUCLEOTIDE SEQUENCE [LARGE SCALE GENOMIC DNA]</scope>
    <source>
        <strain evidence="7">CECT 4293</strain>
    </source>
</reference>
<dbReference type="PANTHER" id="PTHR14359">
    <property type="entry name" value="HOMO-OLIGOMERIC FLAVIN CONTAINING CYS DECARBOXYLASE FAMILY"/>
    <property type="match status" value="1"/>
</dbReference>
<evidence type="ECO:0000256" key="1">
    <source>
        <dbReference type="ARBA" id="ARBA00012468"/>
    </source>
</evidence>
<evidence type="ECO:0000256" key="3">
    <source>
        <dbReference type="PROSITE-ProRule" id="PRU00023"/>
    </source>
</evidence>
<organism evidence="6 7">
    <name type="scientific">Ruegeria atlantica</name>
    <dbReference type="NCBI Taxonomy" id="81569"/>
    <lineage>
        <taxon>Bacteria</taxon>
        <taxon>Pseudomonadati</taxon>
        <taxon>Pseudomonadota</taxon>
        <taxon>Alphaproteobacteria</taxon>
        <taxon>Rhodobacterales</taxon>
        <taxon>Roseobacteraceae</taxon>
        <taxon>Ruegeria</taxon>
    </lineage>
</organism>
<keyword evidence="3" id="KW-0040">ANK repeat</keyword>
<dbReference type="PROSITE" id="PS51354">
    <property type="entry name" value="GLUTAREDOXIN_2"/>
    <property type="match status" value="1"/>
</dbReference>
<feature type="repeat" description="ANK" evidence="3">
    <location>
        <begin position="968"/>
        <end position="989"/>
    </location>
</feature>
<dbReference type="GO" id="GO:0010038">
    <property type="term" value="P:response to metal ion"/>
    <property type="evidence" value="ECO:0007669"/>
    <property type="project" value="InterPro"/>
</dbReference>
<dbReference type="CDD" id="cd06661">
    <property type="entry name" value="GGCT_like"/>
    <property type="match status" value="1"/>
</dbReference>
<dbReference type="Gene3D" id="3.10.490.10">
    <property type="entry name" value="Gamma-glutamyl cyclotransferase-like"/>
    <property type="match status" value="1"/>
</dbReference>
<dbReference type="Pfam" id="PF05023">
    <property type="entry name" value="Phytochelatin"/>
    <property type="match status" value="1"/>
</dbReference>
<keyword evidence="7" id="KW-1185">Reference proteome</keyword>
<feature type="domain" description="Cyclic nucleotide-binding" evidence="4">
    <location>
        <begin position="52"/>
        <end position="115"/>
    </location>
</feature>
<dbReference type="SUPFAM" id="SSF52833">
    <property type="entry name" value="Thioredoxin-like"/>
    <property type="match status" value="1"/>
</dbReference>
<dbReference type="AlphaFoldDB" id="A0A0P1E3R1"/>
<name>A0A0P1E3R1_9RHOB</name>
<dbReference type="Gene3D" id="3.90.70.30">
    <property type="entry name" value="Phytochelatin synthase, N-terminal domain"/>
    <property type="match status" value="1"/>
</dbReference>
<gene>
    <name evidence="6" type="primary">coaBC_1</name>
    <name evidence="6" type="ORF">RUM4293_01896</name>
</gene>
<dbReference type="GO" id="GO:0046872">
    <property type="term" value="F:metal ion binding"/>
    <property type="evidence" value="ECO:0007669"/>
    <property type="project" value="InterPro"/>
</dbReference>
<dbReference type="RefSeq" id="WP_058273047.1">
    <property type="nucleotide sequence ID" value="NZ_CYPS01000032.1"/>
</dbReference>
<dbReference type="InterPro" id="IPR000595">
    <property type="entry name" value="cNMP-bd_dom"/>
</dbReference>
<dbReference type="Pfam" id="PF06094">
    <property type="entry name" value="GGACT"/>
    <property type="match status" value="1"/>
</dbReference>
<proteinExistence type="predicted"/>
<evidence type="ECO:0000256" key="2">
    <source>
        <dbReference type="ARBA" id="ARBA00022539"/>
    </source>
</evidence>
<dbReference type="InterPro" id="IPR013024">
    <property type="entry name" value="GGCT-like"/>
</dbReference>
<protein>
    <recommendedName>
        <fullName evidence="1">glutathione gamma-glutamylcysteinyltransferase</fullName>
        <ecNumber evidence="1">2.3.2.15</ecNumber>
    </recommendedName>
</protein>
<dbReference type="GO" id="GO:0015937">
    <property type="term" value="P:coenzyme A biosynthetic process"/>
    <property type="evidence" value="ECO:0007669"/>
    <property type="project" value="TreeGrafter"/>
</dbReference>
<dbReference type="GO" id="GO:0046938">
    <property type="term" value="P:phytochelatin biosynthetic process"/>
    <property type="evidence" value="ECO:0007669"/>
    <property type="project" value="InterPro"/>
</dbReference>
<dbReference type="InterPro" id="IPR036770">
    <property type="entry name" value="Ankyrin_rpt-contain_sf"/>
</dbReference>
<dbReference type="Gene3D" id="3.40.30.10">
    <property type="entry name" value="Glutaredoxin"/>
    <property type="match status" value="1"/>
</dbReference>
<dbReference type="InterPro" id="IPR007719">
    <property type="entry name" value="PCS_N"/>
</dbReference>
<evidence type="ECO:0000313" key="6">
    <source>
        <dbReference type="EMBL" id="CUH43007.1"/>
    </source>
</evidence>
<dbReference type="Proteomes" id="UP000050786">
    <property type="component" value="Unassembled WGS sequence"/>
</dbReference>
<dbReference type="PROSITE" id="PS50088">
    <property type="entry name" value="ANK_REPEAT"/>
    <property type="match status" value="1"/>
</dbReference>
<keyword evidence="2" id="KW-0104">Cadmium</keyword>
<dbReference type="InterPro" id="IPR038765">
    <property type="entry name" value="Papain-like_cys_pep_sf"/>
</dbReference>
<dbReference type="GO" id="GO:0071513">
    <property type="term" value="C:phosphopantothenoylcysteine decarboxylase complex"/>
    <property type="evidence" value="ECO:0007669"/>
    <property type="project" value="TreeGrafter"/>
</dbReference>
<sequence length="1212" mass="135317">MPKDPIESSQSFNPSQDDLNLIDEVLPSKDPSVIHSKFEFYEVSEEMVLPSEGMFVVLGGMVQLRQDKAVLATADTGDYFYEEHLEIEDIPVSLQALATPGTRLAYLPKHQWKAIPEKIKDACEDTLFGDLVSVHLKNYQQPINCCSVTAAALSMSALGFSYEVNDIFRECGLPTSFVVNDGISLGELFDVACTFIHTQDLRDVIQVQAYFMDEATTSVDLLLEAIDESNRLGGKNDILVANFQVGVAHGKENMPGGHFAIIAKCNPSTGLVHMMDVHPEKYGKLWVTTIDRLWAGMTDRDGTSMRSRGMLRFSALDAVKTYLQTLKQDCNYVDSTQYLAKDPKKRRNLFRRASPNMNSMGVLAESLAILGDEQVDEDKLLRATQTDLAEALSRVSTAREMHAMAQRYLSQEPDVHLGSTFRSYAKRSDKNVSSPEDWFHLQLQSLNEHKDLRHLMINIDFNKVLGSEVIRPPKNAFRETALLEEFWCLCIAYKEATDMVTVVDMSPATSQVWQAPRGHLFRGLRDLKDPALLVIEKQDPPEDPSDVDQIVKNNPLVLFYADEDPWSYMLRSILANIGITDIKLIDVEGHGANVMKMRRQLIARTGKETVPYLFFNGVCLGRRNDIVDSILKGEFQKDVEKAGLPVLLRHESPSLDKNIFGYPKGGLTDAPSEKRNVLLCACGSSAADKVPQLVKKITDAGHNVKLIPSVSAERFFRDIEIEKGVEIERGYEPEKVEDYISHNDYYRDDDEWNFRYTKFGMPLRASHLALCDWADCVIVAPVTCNTMGKIANGIADNLLTSVFVAWQYRNKPAILCPACNTNMWNNVTTQRNVEKLRDLGVDLVGPRKGRLSNGMMGIGMMATPDQIMEVLDEAFEELADQEHNICKWAQEAAASDEFAQWHRVFDAIENGMAGIDIVDEHNGDTLLHYAAGGEGELHENGKGLGKPDIEAAQELIRRGINVNATNDHGFTSLHVAVMNNSVDMVKTLLAADGIDASSCIHFLQSPKNAKDVNEAKISNKVLAMLDDWANSHTLAEIEEESEDDVVDNRERTYLYFTYGSLKKGFPNHEAHADVLDDFVGKAVTRQRMPLIVPHEPHCDNPNCGYLHRMATLVDQKGRGKPIRGEVYRVTSSGMKELDKLEGFHGPGSPENVYVRKRINVLIEGVMKPAYAYVIAQPTKYLDQLEKGAAGVVGEYTLDMATGTLKPGWQPPA</sequence>
<dbReference type="PROSITE" id="PS50042">
    <property type="entry name" value="CNMP_BINDING_3"/>
    <property type="match status" value="1"/>
</dbReference>
<dbReference type="SUPFAM" id="SSF48403">
    <property type="entry name" value="Ankyrin repeat"/>
    <property type="match status" value="1"/>
</dbReference>
<dbReference type="PROSITE" id="PS50297">
    <property type="entry name" value="ANK_REP_REGION"/>
    <property type="match status" value="1"/>
</dbReference>
<dbReference type="EC" id="2.3.2.15" evidence="1"/>
<evidence type="ECO:0000259" key="5">
    <source>
        <dbReference type="PROSITE" id="PS51443"/>
    </source>
</evidence>
<dbReference type="InterPro" id="IPR002110">
    <property type="entry name" value="Ankyrin_rpt"/>
</dbReference>
<dbReference type="CDD" id="cd02066">
    <property type="entry name" value="GRX_family"/>
    <property type="match status" value="1"/>
</dbReference>
<feature type="domain" description="Peptidase C83" evidence="5">
    <location>
        <begin position="89"/>
        <end position="318"/>
    </location>
</feature>